<keyword evidence="1" id="KW-0812">Transmembrane</keyword>
<dbReference type="Proteomes" id="UP000234681">
    <property type="component" value="Chromosome 17"/>
</dbReference>
<proteinExistence type="predicted"/>
<protein>
    <submittedName>
        <fullName evidence="2">RCG55863</fullName>
    </submittedName>
</protein>
<gene>
    <name evidence="2" type="ORF">rCG_55863</name>
</gene>
<feature type="transmembrane region" description="Helical" evidence="1">
    <location>
        <begin position="24"/>
        <end position="43"/>
    </location>
</feature>
<name>A6JLS3_RAT</name>
<evidence type="ECO:0000313" key="3">
    <source>
        <dbReference type="Proteomes" id="UP000234681"/>
    </source>
</evidence>
<reference evidence="3" key="1">
    <citation type="submission" date="2005-09" db="EMBL/GenBank/DDBJ databases">
        <authorList>
            <person name="Mural R.J."/>
            <person name="Li P.W."/>
            <person name="Adams M.D."/>
            <person name="Amanatides P.G."/>
            <person name="Baden-Tillson H."/>
            <person name="Barnstead M."/>
            <person name="Chin S.H."/>
            <person name="Dew I."/>
            <person name="Evans C.A."/>
            <person name="Ferriera S."/>
            <person name="Flanigan M."/>
            <person name="Fosler C."/>
            <person name="Glodek A."/>
            <person name="Gu Z."/>
            <person name="Holt R.A."/>
            <person name="Jennings D."/>
            <person name="Kraft C.L."/>
            <person name="Lu F."/>
            <person name="Nguyen T."/>
            <person name="Nusskern D.R."/>
            <person name="Pfannkoch C.M."/>
            <person name="Sitter C."/>
            <person name="Sutton G.G."/>
            <person name="Venter J.C."/>
            <person name="Wang Z."/>
            <person name="Woodage T."/>
            <person name="Zheng X.H."/>
            <person name="Zhong F."/>
        </authorList>
    </citation>
    <scope>NUCLEOTIDE SEQUENCE [LARGE SCALE GENOMIC DNA]</scope>
    <source>
        <strain>BN</strain>
        <strain evidence="3">Sprague-Dawley</strain>
    </source>
</reference>
<evidence type="ECO:0000313" key="2">
    <source>
        <dbReference type="EMBL" id="EDL78600.1"/>
    </source>
</evidence>
<dbReference type="AlphaFoldDB" id="A6JLS3"/>
<feature type="non-terminal residue" evidence="2">
    <location>
        <position position="76"/>
    </location>
</feature>
<accession>A6JLS3</accession>
<evidence type="ECO:0000256" key="1">
    <source>
        <dbReference type="SAM" id="Phobius"/>
    </source>
</evidence>
<organism evidence="2 3">
    <name type="scientific">Rattus norvegicus</name>
    <name type="common">Rat</name>
    <dbReference type="NCBI Taxonomy" id="10116"/>
    <lineage>
        <taxon>Eukaryota</taxon>
        <taxon>Metazoa</taxon>
        <taxon>Chordata</taxon>
        <taxon>Craniata</taxon>
        <taxon>Vertebrata</taxon>
        <taxon>Euteleostomi</taxon>
        <taxon>Mammalia</taxon>
        <taxon>Eutheria</taxon>
        <taxon>Euarchontoglires</taxon>
        <taxon>Glires</taxon>
        <taxon>Rodentia</taxon>
        <taxon>Myomorpha</taxon>
        <taxon>Muroidea</taxon>
        <taxon>Muridae</taxon>
        <taxon>Murinae</taxon>
        <taxon>Rattus</taxon>
    </lineage>
</organism>
<sequence>MPHQTPTGSMGEFSEPGLTLAKRIWKWFFFSSFFAITFVPILWSGSPNPSAAKTWLSTTAACDSIALLLQQLLRLK</sequence>
<keyword evidence="1" id="KW-1133">Transmembrane helix</keyword>
<dbReference type="EMBL" id="CH473990">
    <property type="protein sequence ID" value="EDL78600.1"/>
    <property type="molecule type" value="Genomic_DNA"/>
</dbReference>
<keyword evidence="1" id="KW-0472">Membrane</keyword>